<proteinExistence type="predicted"/>
<dbReference type="PRINTS" id="PR00344">
    <property type="entry name" value="BCTRLSENSOR"/>
</dbReference>
<comment type="subcellular location">
    <subcellularLocation>
        <location evidence="2">Cell membrane</location>
        <topology evidence="2">Multi-pass membrane protein</topology>
    </subcellularLocation>
</comment>
<dbReference type="Pfam" id="PF02518">
    <property type="entry name" value="HATPase_c"/>
    <property type="match status" value="1"/>
</dbReference>
<dbReference type="InterPro" id="IPR005467">
    <property type="entry name" value="His_kinase_dom"/>
</dbReference>
<dbReference type="EC" id="2.7.13.3" evidence="3"/>
<dbReference type="PROSITE" id="PS50109">
    <property type="entry name" value="HIS_KIN"/>
    <property type="match status" value="1"/>
</dbReference>
<keyword evidence="5" id="KW-0597">Phosphoprotein</keyword>
<evidence type="ECO:0000256" key="6">
    <source>
        <dbReference type="ARBA" id="ARBA00022679"/>
    </source>
</evidence>
<sequence length="417" mass="45306">MTSLRNRIAGFMILAIVVVIALATLVAVQLVQRPLPEAAVIPVARQIAWNVRFAQTDRAAAEAAGMLFADRPAAGEVRDRSTQRWTRTLAKQGLQNRFVVTEDPQGTTRRISVDLGDGWVILPLPDLRPPRGGWRIFAAWMALIVTGATAVSLVAATRITGPLRILEGAVDRIGRDGVLVPIPETGLPETQATARALNHLSARLKSAMESRMRLVAAAGHDLRTPMTRMRLRAEFVEDDAEREKWLADLAELDAIADSAIRLVRDQVTQGEAQDLRLDRLVGEIVAELRALNYLVTLGPLAALVASADPLSLKRAIRNLVINAATHGKAARVRLRHDGEGAELVIEDDGPGIPEALMERAFEPFFRVDKGRRKALPGAGLGMAIARQILDQLGGRIALANIQPRGLRQTVTLPARIA</sequence>
<dbReference type="SMART" id="SM00387">
    <property type="entry name" value="HATPase_c"/>
    <property type="match status" value="1"/>
</dbReference>
<evidence type="ECO:0000313" key="14">
    <source>
        <dbReference type="Proteomes" id="UP000644749"/>
    </source>
</evidence>
<dbReference type="PROSITE" id="PS50885">
    <property type="entry name" value="HAMP"/>
    <property type="match status" value="1"/>
</dbReference>
<dbReference type="Gene3D" id="3.30.565.10">
    <property type="entry name" value="Histidine kinase-like ATPase, C-terminal domain"/>
    <property type="match status" value="1"/>
</dbReference>
<dbReference type="GO" id="GO:0016301">
    <property type="term" value="F:kinase activity"/>
    <property type="evidence" value="ECO:0007669"/>
    <property type="project" value="UniProtKB-KW"/>
</dbReference>
<keyword evidence="4" id="KW-1003">Cell membrane</keyword>
<evidence type="ECO:0000259" key="12">
    <source>
        <dbReference type="PROSITE" id="PS50885"/>
    </source>
</evidence>
<feature type="domain" description="HAMP" evidence="12">
    <location>
        <begin position="157"/>
        <end position="209"/>
    </location>
</feature>
<accession>A0ABS1S4S9</accession>
<name>A0ABS1S4S9_9RHOB</name>
<dbReference type="CDD" id="cd00075">
    <property type="entry name" value="HATPase"/>
    <property type="match status" value="1"/>
</dbReference>
<dbReference type="Proteomes" id="UP000644749">
    <property type="component" value="Unassembled WGS sequence"/>
</dbReference>
<evidence type="ECO:0000256" key="7">
    <source>
        <dbReference type="ARBA" id="ARBA00022741"/>
    </source>
</evidence>
<dbReference type="InterPro" id="IPR003660">
    <property type="entry name" value="HAMP_dom"/>
</dbReference>
<dbReference type="PANTHER" id="PTHR44936">
    <property type="entry name" value="SENSOR PROTEIN CREC"/>
    <property type="match status" value="1"/>
</dbReference>
<dbReference type="EMBL" id="JAESHT010000005">
    <property type="protein sequence ID" value="MBL3673544.1"/>
    <property type="molecule type" value="Genomic_DNA"/>
</dbReference>
<feature type="domain" description="Histidine kinase" evidence="11">
    <location>
        <begin position="217"/>
        <end position="416"/>
    </location>
</feature>
<evidence type="ECO:0000256" key="3">
    <source>
        <dbReference type="ARBA" id="ARBA00012438"/>
    </source>
</evidence>
<dbReference type="InterPro" id="IPR003661">
    <property type="entry name" value="HisK_dim/P_dom"/>
</dbReference>
<keyword evidence="10" id="KW-0472">Membrane</keyword>
<feature type="transmembrane region" description="Helical" evidence="10">
    <location>
        <begin position="134"/>
        <end position="156"/>
    </location>
</feature>
<dbReference type="InterPro" id="IPR036097">
    <property type="entry name" value="HisK_dim/P_sf"/>
</dbReference>
<keyword evidence="10" id="KW-1133">Transmembrane helix</keyword>
<dbReference type="InterPro" id="IPR036890">
    <property type="entry name" value="HATPase_C_sf"/>
</dbReference>
<dbReference type="Gene3D" id="1.10.287.130">
    <property type="match status" value="1"/>
</dbReference>
<dbReference type="InterPro" id="IPR003594">
    <property type="entry name" value="HATPase_dom"/>
</dbReference>
<dbReference type="SMART" id="SM00388">
    <property type="entry name" value="HisKA"/>
    <property type="match status" value="1"/>
</dbReference>
<evidence type="ECO:0000256" key="5">
    <source>
        <dbReference type="ARBA" id="ARBA00022553"/>
    </source>
</evidence>
<comment type="catalytic activity">
    <reaction evidence="1">
        <text>ATP + protein L-histidine = ADP + protein N-phospho-L-histidine.</text>
        <dbReference type="EC" id="2.7.13.3"/>
    </reaction>
</comment>
<reference evidence="13 14" key="1">
    <citation type="submission" date="2021-01" db="EMBL/GenBank/DDBJ databases">
        <title>011410 draft genome.</title>
        <authorList>
            <person name="Lang L."/>
        </authorList>
    </citation>
    <scope>NUCLEOTIDE SEQUENCE [LARGE SCALE GENOMIC DNA]</scope>
    <source>
        <strain evidence="13 14">KCTC 42845</strain>
    </source>
</reference>
<evidence type="ECO:0000256" key="9">
    <source>
        <dbReference type="ARBA" id="ARBA00022840"/>
    </source>
</evidence>
<keyword evidence="10" id="KW-0812">Transmembrane</keyword>
<evidence type="ECO:0000256" key="8">
    <source>
        <dbReference type="ARBA" id="ARBA00022777"/>
    </source>
</evidence>
<dbReference type="SMART" id="SM00304">
    <property type="entry name" value="HAMP"/>
    <property type="match status" value="1"/>
</dbReference>
<dbReference type="PANTHER" id="PTHR44936:SF10">
    <property type="entry name" value="SENSOR PROTEIN RSTB"/>
    <property type="match status" value="1"/>
</dbReference>
<evidence type="ECO:0000313" key="13">
    <source>
        <dbReference type="EMBL" id="MBL3673544.1"/>
    </source>
</evidence>
<organism evidence="13 14">
    <name type="scientific">Paracoccus aerius</name>
    <dbReference type="NCBI Taxonomy" id="1915382"/>
    <lineage>
        <taxon>Bacteria</taxon>
        <taxon>Pseudomonadati</taxon>
        <taxon>Pseudomonadota</taxon>
        <taxon>Alphaproteobacteria</taxon>
        <taxon>Rhodobacterales</taxon>
        <taxon>Paracoccaceae</taxon>
        <taxon>Paracoccus</taxon>
    </lineage>
</organism>
<evidence type="ECO:0000256" key="4">
    <source>
        <dbReference type="ARBA" id="ARBA00022475"/>
    </source>
</evidence>
<keyword evidence="7" id="KW-0547">Nucleotide-binding</keyword>
<evidence type="ECO:0000259" key="11">
    <source>
        <dbReference type="PROSITE" id="PS50109"/>
    </source>
</evidence>
<dbReference type="CDD" id="cd00082">
    <property type="entry name" value="HisKA"/>
    <property type="match status" value="1"/>
</dbReference>
<dbReference type="InterPro" id="IPR004358">
    <property type="entry name" value="Sig_transdc_His_kin-like_C"/>
</dbReference>
<keyword evidence="6" id="KW-0808">Transferase</keyword>
<gene>
    <name evidence="13" type="ORF">JL111_08585</name>
</gene>
<keyword evidence="14" id="KW-1185">Reference proteome</keyword>
<feature type="transmembrane region" description="Helical" evidence="10">
    <location>
        <begin position="12"/>
        <end position="31"/>
    </location>
</feature>
<protein>
    <recommendedName>
        <fullName evidence="3">histidine kinase</fullName>
        <ecNumber evidence="3">2.7.13.3</ecNumber>
    </recommendedName>
</protein>
<evidence type="ECO:0000256" key="1">
    <source>
        <dbReference type="ARBA" id="ARBA00000085"/>
    </source>
</evidence>
<evidence type="ECO:0000256" key="10">
    <source>
        <dbReference type="SAM" id="Phobius"/>
    </source>
</evidence>
<keyword evidence="8 13" id="KW-0418">Kinase</keyword>
<evidence type="ECO:0000256" key="2">
    <source>
        <dbReference type="ARBA" id="ARBA00004651"/>
    </source>
</evidence>
<dbReference type="SUPFAM" id="SSF47384">
    <property type="entry name" value="Homodimeric domain of signal transducing histidine kinase"/>
    <property type="match status" value="1"/>
</dbReference>
<keyword evidence="9" id="KW-0067">ATP-binding</keyword>
<dbReference type="RefSeq" id="WP_191309449.1">
    <property type="nucleotide sequence ID" value="NZ_BNCL01000005.1"/>
</dbReference>
<dbReference type="InterPro" id="IPR050980">
    <property type="entry name" value="2C_sensor_his_kinase"/>
</dbReference>
<comment type="caution">
    <text evidence="13">The sequence shown here is derived from an EMBL/GenBank/DDBJ whole genome shotgun (WGS) entry which is preliminary data.</text>
</comment>
<dbReference type="SUPFAM" id="SSF55874">
    <property type="entry name" value="ATPase domain of HSP90 chaperone/DNA topoisomerase II/histidine kinase"/>
    <property type="match status" value="1"/>
</dbReference>